<name>A0A346B0X7_9FIRM</name>
<keyword evidence="9" id="KW-1185">Reference proteome</keyword>
<dbReference type="RefSeq" id="WP_107196536.1">
    <property type="nucleotide sequence ID" value="NZ_CP029462.1"/>
</dbReference>
<dbReference type="InterPro" id="IPR014729">
    <property type="entry name" value="Rossmann-like_a/b/a_fold"/>
</dbReference>
<dbReference type="Proteomes" id="UP000254337">
    <property type="component" value="Chromosome"/>
</dbReference>
<protein>
    <recommendedName>
        <fullName evidence="6">tRNA(Ile)-lysidine synthase</fullName>
        <ecNumber evidence="6">6.3.4.19</ecNumber>
    </recommendedName>
    <alternativeName>
        <fullName evidence="6">tRNA(Ile)-2-lysyl-cytidine synthase</fullName>
    </alternativeName>
    <alternativeName>
        <fullName evidence="6">tRNA(Ile)-lysidine synthetase</fullName>
    </alternativeName>
</protein>
<comment type="catalytic activity">
    <reaction evidence="5 6">
        <text>cytidine(34) in tRNA(Ile2) + L-lysine + ATP = lysidine(34) in tRNA(Ile2) + AMP + diphosphate + H(+)</text>
        <dbReference type="Rhea" id="RHEA:43744"/>
        <dbReference type="Rhea" id="RHEA-COMP:10625"/>
        <dbReference type="Rhea" id="RHEA-COMP:10670"/>
        <dbReference type="ChEBI" id="CHEBI:15378"/>
        <dbReference type="ChEBI" id="CHEBI:30616"/>
        <dbReference type="ChEBI" id="CHEBI:32551"/>
        <dbReference type="ChEBI" id="CHEBI:33019"/>
        <dbReference type="ChEBI" id="CHEBI:82748"/>
        <dbReference type="ChEBI" id="CHEBI:83665"/>
        <dbReference type="ChEBI" id="CHEBI:456215"/>
        <dbReference type="EC" id="6.3.4.19"/>
    </reaction>
</comment>
<evidence type="ECO:0000256" key="3">
    <source>
        <dbReference type="ARBA" id="ARBA00022741"/>
    </source>
</evidence>
<dbReference type="InterPro" id="IPR012795">
    <property type="entry name" value="tRNA_Ile_lys_synt_N"/>
</dbReference>
<gene>
    <name evidence="6 8" type="primary">tilS</name>
    <name evidence="8" type="ORF">DKB62_09460</name>
</gene>
<evidence type="ECO:0000256" key="2">
    <source>
        <dbReference type="ARBA" id="ARBA00022694"/>
    </source>
</evidence>
<feature type="domain" description="tRNA(Ile)-lysidine/2-thiocytidine synthase N-terminal" evidence="7">
    <location>
        <begin position="23"/>
        <end position="201"/>
    </location>
</feature>
<keyword evidence="1 6" id="KW-0436">Ligase</keyword>
<evidence type="ECO:0000256" key="1">
    <source>
        <dbReference type="ARBA" id="ARBA00022598"/>
    </source>
</evidence>
<dbReference type="PANTHER" id="PTHR43033">
    <property type="entry name" value="TRNA(ILE)-LYSIDINE SYNTHASE-RELATED"/>
    <property type="match status" value="1"/>
</dbReference>
<evidence type="ECO:0000256" key="5">
    <source>
        <dbReference type="ARBA" id="ARBA00048539"/>
    </source>
</evidence>
<keyword evidence="4 6" id="KW-0067">ATP-binding</keyword>
<dbReference type="OrthoDB" id="9807403at2"/>
<dbReference type="GO" id="GO:0006400">
    <property type="term" value="P:tRNA modification"/>
    <property type="evidence" value="ECO:0007669"/>
    <property type="project" value="UniProtKB-UniRule"/>
</dbReference>
<reference evidence="8 9" key="1">
    <citation type="submission" date="2018-05" db="EMBL/GenBank/DDBJ databases">
        <title>Complete genome sequence of Megasphaera sp. AJH120T, isolated from the ceca of a chicken.</title>
        <authorList>
            <person name="Maki J."/>
            <person name="Looft T."/>
        </authorList>
    </citation>
    <scope>NUCLEOTIDE SEQUENCE [LARGE SCALE GENOMIC DNA]</scope>
    <source>
        <strain evidence="8 9">AJH120</strain>
    </source>
</reference>
<comment type="function">
    <text evidence="6">Ligates lysine onto the cytidine present at position 34 of the AUA codon-specific tRNA(Ile) that contains the anticodon CAU, in an ATP-dependent manner. Cytidine is converted to lysidine, thus changing the amino acid specificity of the tRNA from methionine to isoleucine.</text>
</comment>
<dbReference type="EC" id="6.3.4.19" evidence="6"/>
<dbReference type="AlphaFoldDB" id="A0A346B0X7"/>
<sequence>MNVVETVEAYCRQHSLFQPGETVLIACSGGPDSLALLDILARLRPDYNLRLAVCYVHHGIRDAADEEVRFVRQEAEKRACPFICRRADVPTLAAQEHASLEAVGRRERYRLLREEKDRLGAAAIAVAHHQDDQAETVLLHLLRGSGLTGLGAMRPQTGDVIRPLLSITRGDIDAYVKERNLMPRHDETNDSAQFTRNRIRLELLPALRQYNPSIVGDLNRLAQIAQAEDDCMAQWASRLYEAHVKPCEGGAGVEKKWFLSQPVALQRRLVRLLCRNATGTERDIPFHYVETMRELACKGAGKQFQTGRVTAYTTKSDLCVVVSQGIKGRRRTKS</sequence>
<keyword evidence="3 6" id="KW-0547">Nucleotide-binding</keyword>
<dbReference type="GO" id="GO:0005737">
    <property type="term" value="C:cytoplasm"/>
    <property type="evidence" value="ECO:0007669"/>
    <property type="project" value="UniProtKB-SubCell"/>
</dbReference>
<proteinExistence type="inferred from homology"/>
<comment type="domain">
    <text evidence="6">The N-terminal region contains the highly conserved SGGXDS motif, predicted to be a P-loop motif involved in ATP binding.</text>
</comment>
<dbReference type="PANTHER" id="PTHR43033:SF1">
    <property type="entry name" value="TRNA(ILE)-LYSIDINE SYNTHASE-RELATED"/>
    <property type="match status" value="1"/>
</dbReference>
<evidence type="ECO:0000256" key="4">
    <source>
        <dbReference type="ARBA" id="ARBA00022840"/>
    </source>
</evidence>
<dbReference type="Pfam" id="PF01171">
    <property type="entry name" value="ATP_bind_3"/>
    <property type="match status" value="1"/>
</dbReference>
<dbReference type="SUPFAM" id="SSF52402">
    <property type="entry name" value="Adenine nucleotide alpha hydrolases-like"/>
    <property type="match status" value="1"/>
</dbReference>
<comment type="similarity">
    <text evidence="6">Belongs to the tRNA(Ile)-lysidine synthase family.</text>
</comment>
<dbReference type="GO" id="GO:0005524">
    <property type="term" value="F:ATP binding"/>
    <property type="evidence" value="ECO:0007669"/>
    <property type="project" value="UniProtKB-UniRule"/>
</dbReference>
<dbReference type="SUPFAM" id="SSF82829">
    <property type="entry name" value="MesJ substrate recognition domain-like"/>
    <property type="match status" value="1"/>
</dbReference>
<dbReference type="Gene3D" id="1.20.59.20">
    <property type="match status" value="1"/>
</dbReference>
<evidence type="ECO:0000259" key="7">
    <source>
        <dbReference type="Pfam" id="PF01171"/>
    </source>
</evidence>
<dbReference type="Gene3D" id="3.40.50.620">
    <property type="entry name" value="HUPs"/>
    <property type="match status" value="1"/>
</dbReference>
<evidence type="ECO:0000313" key="9">
    <source>
        <dbReference type="Proteomes" id="UP000254337"/>
    </source>
</evidence>
<dbReference type="HAMAP" id="MF_01161">
    <property type="entry name" value="tRNA_Ile_lys_synt"/>
    <property type="match status" value="1"/>
</dbReference>
<dbReference type="NCBIfam" id="TIGR02432">
    <property type="entry name" value="lysidine_TilS_N"/>
    <property type="match status" value="1"/>
</dbReference>
<keyword evidence="2 6" id="KW-0819">tRNA processing</keyword>
<feature type="binding site" evidence="6">
    <location>
        <begin position="28"/>
        <end position="33"/>
    </location>
    <ligand>
        <name>ATP</name>
        <dbReference type="ChEBI" id="CHEBI:30616"/>
    </ligand>
</feature>
<dbReference type="EMBL" id="CP029462">
    <property type="protein sequence ID" value="AXL21770.1"/>
    <property type="molecule type" value="Genomic_DNA"/>
</dbReference>
<dbReference type="GO" id="GO:0032267">
    <property type="term" value="F:tRNA(Ile)-lysidine synthase activity"/>
    <property type="evidence" value="ECO:0007669"/>
    <property type="project" value="UniProtKB-EC"/>
</dbReference>
<dbReference type="InterPro" id="IPR012094">
    <property type="entry name" value="tRNA_Ile_lys_synt"/>
</dbReference>
<comment type="subcellular location">
    <subcellularLocation>
        <location evidence="6">Cytoplasm</location>
    </subcellularLocation>
</comment>
<dbReference type="CDD" id="cd01992">
    <property type="entry name" value="TilS_N"/>
    <property type="match status" value="1"/>
</dbReference>
<dbReference type="KEGG" id="meg:DKB62_09460"/>
<evidence type="ECO:0000313" key="8">
    <source>
        <dbReference type="EMBL" id="AXL21770.1"/>
    </source>
</evidence>
<accession>A0A346B0X7</accession>
<evidence type="ECO:0000256" key="6">
    <source>
        <dbReference type="HAMAP-Rule" id="MF_01161"/>
    </source>
</evidence>
<dbReference type="InterPro" id="IPR011063">
    <property type="entry name" value="TilS/TtcA_N"/>
</dbReference>
<keyword evidence="6" id="KW-0963">Cytoplasm</keyword>
<organism evidence="8 9">
    <name type="scientific">Megasphaera stantonii</name>
    <dbReference type="NCBI Taxonomy" id="2144175"/>
    <lineage>
        <taxon>Bacteria</taxon>
        <taxon>Bacillati</taxon>
        <taxon>Bacillota</taxon>
        <taxon>Negativicutes</taxon>
        <taxon>Veillonellales</taxon>
        <taxon>Veillonellaceae</taxon>
        <taxon>Megasphaera</taxon>
    </lineage>
</organism>